<keyword evidence="6" id="KW-0378">Hydrolase</keyword>
<dbReference type="InterPro" id="IPR001916">
    <property type="entry name" value="Glyco_hydro_22"/>
</dbReference>
<comment type="catalytic activity">
    <reaction evidence="1">
        <text>Hydrolysis of (1-&gt;4)-beta-linkages between N-acetylmuramic acid and N-acetyl-D-glucosamine residues in a peptidoglycan and between N-acetyl-D-glucosamine residues in chitodextrins.</text>
        <dbReference type="EC" id="3.2.1.17"/>
    </reaction>
</comment>
<evidence type="ECO:0000259" key="9">
    <source>
        <dbReference type="PROSITE" id="PS00128"/>
    </source>
</evidence>
<dbReference type="FunFam" id="1.10.530.10:FF:000001">
    <property type="entry name" value="Lysozyme C"/>
    <property type="match status" value="1"/>
</dbReference>
<keyword evidence="6" id="KW-0326">Glycosidase</keyword>
<feature type="signal peptide" evidence="8">
    <location>
        <begin position="1"/>
        <end position="18"/>
    </location>
</feature>
<comment type="caution">
    <text evidence="10">The sequence shown here is derived from an EMBL/GenBank/DDBJ whole genome shotgun (WGS) entry which is preliminary data.</text>
</comment>
<evidence type="ECO:0000256" key="7">
    <source>
        <dbReference type="RuleBase" id="RU004440"/>
    </source>
</evidence>
<evidence type="ECO:0000256" key="3">
    <source>
        <dbReference type="ARBA" id="ARBA00012732"/>
    </source>
</evidence>
<dbReference type="PANTHER" id="PTHR11407">
    <property type="entry name" value="LYSOZYME C"/>
    <property type="match status" value="1"/>
</dbReference>
<dbReference type="GO" id="GO:0031640">
    <property type="term" value="P:killing of cells of another organism"/>
    <property type="evidence" value="ECO:0007669"/>
    <property type="project" value="UniProtKB-KW"/>
</dbReference>
<gene>
    <name evidence="10" type="ORF">WA026_013903</name>
</gene>
<keyword evidence="4" id="KW-0929">Antimicrobial</keyword>
<proteinExistence type="inferred from homology"/>
<evidence type="ECO:0000256" key="4">
    <source>
        <dbReference type="ARBA" id="ARBA00022638"/>
    </source>
</evidence>
<dbReference type="PROSITE" id="PS51348">
    <property type="entry name" value="GLYCOSYL_HYDROL_F22_2"/>
    <property type="match status" value="1"/>
</dbReference>
<sequence length="142" mass="16347">MNTWSFLFFLIIWQNADAKIYDKCEFVKKLQSLGVPRDQLGTWTCIANFESHFDTTAINHQTDDYGILQISSIYWCSKTDTPGGDCHITCKQLLNDDITDDVTCARHVFDVTQKQSGNGFTAWTTYNEHCNKDNSEWTKNCL</sequence>
<name>A0AAW1U927_9CUCU</name>
<dbReference type="Pfam" id="PF00062">
    <property type="entry name" value="Lys"/>
    <property type="match status" value="1"/>
</dbReference>
<dbReference type="Proteomes" id="UP001431783">
    <property type="component" value="Unassembled WGS sequence"/>
</dbReference>
<evidence type="ECO:0000313" key="11">
    <source>
        <dbReference type="Proteomes" id="UP001431783"/>
    </source>
</evidence>
<dbReference type="InterPro" id="IPR023346">
    <property type="entry name" value="Lysozyme-like_dom_sf"/>
</dbReference>
<evidence type="ECO:0000256" key="6">
    <source>
        <dbReference type="ARBA" id="ARBA00023295"/>
    </source>
</evidence>
<dbReference type="AlphaFoldDB" id="A0AAW1U927"/>
<keyword evidence="8" id="KW-0732">Signal</keyword>
<dbReference type="PROSITE" id="PS00128">
    <property type="entry name" value="GLYCOSYL_HYDROL_F22_1"/>
    <property type="match status" value="1"/>
</dbReference>
<feature type="domain" description="Glycosyl hydrolases family 22 (GH22)" evidence="9">
    <location>
        <begin position="86"/>
        <end position="104"/>
    </location>
</feature>
<feature type="chain" id="PRO_5043463796" description="lysozyme" evidence="8">
    <location>
        <begin position="19"/>
        <end position="142"/>
    </location>
</feature>
<evidence type="ECO:0000256" key="8">
    <source>
        <dbReference type="SAM" id="SignalP"/>
    </source>
</evidence>
<evidence type="ECO:0000313" key="10">
    <source>
        <dbReference type="EMBL" id="KAK9876530.1"/>
    </source>
</evidence>
<dbReference type="GO" id="GO:0042742">
    <property type="term" value="P:defense response to bacterium"/>
    <property type="evidence" value="ECO:0007669"/>
    <property type="project" value="UniProtKB-KW"/>
</dbReference>
<evidence type="ECO:0000256" key="2">
    <source>
        <dbReference type="ARBA" id="ARBA00010859"/>
    </source>
</evidence>
<dbReference type="GO" id="GO:0003796">
    <property type="term" value="F:lysozyme activity"/>
    <property type="evidence" value="ECO:0007669"/>
    <property type="project" value="UniProtKB-EC"/>
</dbReference>
<evidence type="ECO:0000256" key="5">
    <source>
        <dbReference type="ARBA" id="ARBA00023157"/>
    </source>
</evidence>
<dbReference type="InterPro" id="IPR019799">
    <property type="entry name" value="Glyco_hydro_22_CS"/>
</dbReference>
<reference evidence="10 11" key="1">
    <citation type="submission" date="2023-03" db="EMBL/GenBank/DDBJ databases">
        <title>Genome insight into feeding habits of ladybird beetles.</title>
        <authorList>
            <person name="Li H.-S."/>
            <person name="Huang Y.-H."/>
            <person name="Pang H."/>
        </authorList>
    </citation>
    <scope>NUCLEOTIDE SEQUENCE [LARGE SCALE GENOMIC DNA]</scope>
    <source>
        <strain evidence="10">SYSU_2023b</strain>
        <tissue evidence="10">Whole body</tissue>
    </source>
</reference>
<dbReference type="CDD" id="cd16899">
    <property type="entry name" value="LYZ_C_invert"/>
    <property type="match status" value="1"/>
</dbReference>
<organism evidence="10 11">
    <name type="scientific">Henosepilachna vigintioctopunctata</name>
    <dbReference type="NCBI Taxonomy" id="420089"/>
    <lineage>
        <taxon>Eukaryota</taxon>
        <taxon>Metazoa</taxon>
        <taxon>Ecdysozoa</taxon>
        <taxon>Arthropoda</taxon>
        <taxon>Hexapoda</taxon>
        <taxon>Insecta</taxon>
        <taxon>Pterygota</taxon>
        <taxon>Neoptera</taxon>
        <taxon>Endopterygota</taxon>
        <taxon>Coleoptera</taxon>
        <taxon>Polyphaga</taxon>
        <taxon>Cucujiformia</taxon>
        <taxon>Coccinelloidea</taxon>
        <taxon>Coccinellidae</taxon>
        <taxon>Epilachninae</taxon>
        <taxon>Epilachnini</taxon>
        <taxon>Henosepilachna</taxon>
    </lineage>
</organism>
<protein>
    <recommendedName>
        <fullName evidence="3">lysozyme</fullName>
        <ecNumber evidence="3">3.2.1.17</ecNumber>
    </recommendedName>
</protein>
<dbReference type="SUPFAM" id="SSF53955">
    <property type="entry name" value="Lysozyme-like"/>
    <property type="match status" value="1"/>
</dbReference>
<evidence type="ECO:0000256" key="1">
    <source>
        <dbReference type="ARBA" id="ARBA00000632"/>
    </source>
</evidence>
<dbReference type="SMART" id="SM00263">
    <property type="entry name" value="LYZ1"/>
    <property type="match status" value="1"/>
</dbReference>
<dbReference type="PANTHER" id="PTHR11407:SF63">
    <property type="entry name" value="LYSOZYME C"/>
    <property type="match status" value="1"/>
</dbReference>
<keyword evidence="5" id="KW-1015">Disulfide bond</keyword>
<keyword evidence="4" id="KW-0081">Bacteriolytic enzyme</keyword>
<keyword evidence="11" id="KW-1185">Reference proteome</keyword>
<accession>A0AAW1U927</accession>
<dbReference type="EC" id="3.2.1.17" evidence="3"/>
<comment type="similarity">
    <text evidence="2 7">Belongs to the glycosyl hydrolase 22 family.</text>
</comment>
<dbReference type="PRINTS" id="PR00135">
    <property type="entry name" value="LYZLACT"/>
</dbReference>
<dbReference type="Gene3D" id="1.10.530.10">
    <property type="match status" value="1"/>
</dbReference>
<dbReference type="EMBL" id="JARQZJ010000037">
    <property type="protein sequence ID" value="KAK9876530.1"/>
    <property type="molecule type" value="Genomic_DNA"/>
</dbReference>